<reference evidence="1 2" key="1">
    <citation type="submission" date="2017-11" db="EMBL/GenBank/DDBJ databases">
        <title>Evolution of Phototrophy in the Chloroflexi Phylum Driven by Horizontal Gene Transfer.</title>
        <authorList>
            <person name="Ward L.M."/>
            <person name="Hemp J."/>
            <person name="Shih P.M."/>
            <person name="Mcglynn S.E."/>
            <person name="Fischer W."/>
        </authorList>
    </citation>
    <scope>NUCLEOTIDE SEQUENCE [LARGE SCALE GENOMIC DNA]</scope>
    <source>
        <strain evidence="1">JP3_13</strain>
    </source>
</reference>
<name>A0A2M8PEU0_9CHLR</name>
<accession>A0A2M8PEU0</accession>
<organism evidence="1 2">
    <name type="scientific">Candidatus Thermofonsia Clade 1 bacterium</name>
    <dbReference type="NCBI Taxonomy" id="2364210"/>
    <lineage>
        <taxon>Bacteria</taxon>
        <taxon>Bacillati</taxon>
        <taxon>Chloroflexota</taxon>
        <taxon>Candidatus Thermofontia</taxon>
        <taxon>Candidatus Thermofonsia Clade 1</taxon>
    </lineage>
</organism>
<gene>
    <name evidence="1" type="ORF">CUN49_07305</name>
</gene>
<dbReference type="EMBL" id="PGTM01000082">
    <property type="protein sequence ID" value="PJF36072.1"/>
    <property type="molecule type" value="Genomic_DNA"/>
</dbReference>
<comment type="caution">
    <text evidence="1">The sequence shown here is derived from an EMBL/GenBank/DDBJ whole genome shotgun (WGS) entry which is preliminary data.</text>
</comment>
<dbReference type="Proteomes" id="UP000229681">
    <property type="component" value="Unassembled WGS sequence"/>
</dbReference>
<sequence length="82" mass="9753">MPVPYCHICESRPEEKARFGTSGLAEGDYCPICYRPFCRHHSGVVRWRWRSSRQLASARICIECKRAYLHRHWDSANRDWIS</sequence>
<protein>
    <submittedName>
        <fullName evidence="1">Uncharacterized protein</fullName>
    </submittedName>
</protein>
<proteinExistence type="predicted"/>
<evidence type="ECO:0000313" key="1">
    <source>
        <dbReference type="EMBL" id="PJF36072.1"/>
    </source>
</evidence>
<evidence type="ECO:0000313" key="2">
    <source>
        <dbReference type="Proteomes" id="UP000229681"/>
    </source>
</evidence>
<dbReference type="AlphaFoldDB" id="A0A2M8PEU0"/>